<keyword evidence="2" id="KW-0547">Nucleotide-binding</keyword>
<dbReference type="GO" id="GO:0005524">
    <property type="term" value="F:ATP binding"/>
    <property type="evidence" value="ECO:0007669"/>
    <property type="project" value="UniProtKB-KW"/>
</dbReference>
<dbReference type="GO" id="GO:0000731">
    <property type="term" value="P:DNA synthesis involved in DNA repair"/>
    <property type="evidence" value="ECO:0007669"/>
    <property type="project" value="TreeGrafter"/>
</dbReference>
<dbReference type="Proteomes" id="UP000254519">
    <property type="component" value="Unassembled WGS sequence"/>
</dbReference>
<gene>
    <name evidence="2" type="ORF">NCTC4822_01335</name>
</gene>
<dbReference type="AlphaFoldDB" id="A0A380BMV1"/>
<evidence type="ECO:0000313" key="2">
    <source>
        <dbReference type="EMBL" id="SUJ02942.1"/>
    </source>
</evidence>
<sequence length="844" mass="98157">MITNDIIEWVKKQPYWQKVIAKKILSNDRITDQRLDEIFQIFKRENKLCTGEFEKEELNFSVNKTASNIPNIRWKGLASVHGVNAIRNGENLPIGDKVTLVYGKNGSGKSSYTRLLNNIFISRGDKNIMPNLYSDTTEMPKTKIVFENESGDIEELKYPDDKGHAYNKRITVFDSYSAIHDLTKETELSFSPTEFKFFDDFLLYIEKINSKFEEEISTKNLRNDFIKSFDKETSIKQAVSNLGSRSDIDQFKEIIKVSKEDITTNEQNTVRKAELQSMNIDVKKGEYNQLISNLEKCKDTIIMLNHKFSSLRLSNTKLLIEKRNEYKLISSEEGLSQFKNDNIYNLGSPEWKQFIRAAQNYYQTVERKIDYCIFCKQNIDGIMLVEKYWKYLKSDAETNLITKESEIEKIKKDFSSIECTIFTKESKLDEWLKEYQPKLYENLVDGETGFKNLRQKLVQSLESCEWDDCINTYEFNLEKIDSAIKYISTKILELNSESIQDEIEKLQAVENEYFDKLKAEKLLSDIEKFVLDSKWLELAKNCKIMTRPITLIQNQLFSKYVTGEYVKVFNEECKKLKAEFSAEIKQRGSKGATLNKLTVKGKRPSDILSEGEQRSIAIANFLAETSIHNNNICIIFDDPVSSLDYKRREVIANRLIEEAHQKQVVILTHDLTFLLALQNKCEEQGIEHLTTTIRKIQTTTGIVEDSIPWIGMPVRSRIAHLKNKLQKLTSNYNKITPDQPGSIKEYEEGAKFWCEQLRETWERCIEEILFNDSVQRFSPAIHTQRLKKAPFTTELYTEIEKGMAESSNWVHDRASGLGEETPEPEVLKKYLDDCEAFIKKNRPK</sequence>
<dbReference type="InterPro" id="IPR027417">
    <property type="entry name" value="P-loop_NTPase"/>
</dbReference>
<accession>A0A380BMV1</accession>
<protein>
    <submittedName>
        <fullName evidence="2">Hemin importer ATP-binding subunit</fullName>
    </submittedName>
</protein>
<dbReference type="GO" id="GO:0006302">
    <property type="term" value="P:double-strand break repair"/>
    <property type="evidence" value="ECO:0007669"/>
    <property type="project" value="TreeGrafter"/>
</dbReference>
<dbReference type="RefSeq" id="WP_115360710.1">
    <property type="nucleotide sequence ID" value="NZ_CP038012.1"/>
</dbReference>
<evidence type="ECO:0000259" key="1">
    <source>
        <dbReference type="Pfam" id="PF13166"/>
    </source>
</evidence>
<dbReference type="OrthoDB" id="9789562at2"/>
<feature type="domain" description="Protein CR006 P-loop" evidence="1">
    <location>
        <begin position="95"/>
        <end position="733"/>
    </location>
</feature>
<keyword evidence="3" id="KW-1185">Reference proteome</keyword>
<dbReference type="Pfam" id="PF13166">
    <property type="entry name" value="AAA_13"/>
    <property type="match status" value="1"/>
</dbReference>
<dbReference type="Gene3D" id="3.40.50.300">
    <property type="entry name" value="P-loop containing nucleotide triphosphate hydrolases"/>
    <property type="match status" value="1"/>
</dbReference>
<reference evidence="2 3" key="1">
    <citation type="submission" date="2018-06" db="EMBL/GenBank/DDBJ databases">
        <authorList>
            <consortium name="Pathogen Informatics"/>
            <person name="Doyle S."/>
        </authorList>
    </citation>
    <scope>NUCLEOTIDE SEQUENCE [LARGE SCALE GENOMIC DNA]</scope>
    <source>
        <strain evidence="3">ATCC 11859 / DSM 33 / NCIB 8841 / NCTC 4822</strain>
    </source>
</reference>
<dbReference type="SUPFAM" id="SSF52540">
    <property type="entry name" value="P-loop containing nucleoside triphosphate hydrolases"/>
    <property type="match status" value="1"/>
</dbReference>
<keyword evidence="2" id="KW-0067">ATP-binding</keyword>
<dbReference type="PANTHER" id="PTHR32182">
    <property type="entry name" value="DNA REPLICATION AND REPAIR PROTEIN RECF"/>
    <property type="match status" value="1"/>
</dbReference>
<proteinExistence type="predicted"/>
<name>A0A380BMV1_SPOPA</name>
<organism evidence="2 3">
    <name type="scientific">Sporosarcina pasteurii</name>
    <name type="common">Bacillus pasteurii</name>
    <dbReference type="NCBI Taxonomy" id="1474"/>
    <lineage>
        <taxon>Bacteria</taxon>
        <taxon>Bacillati</taxon>
        <taxon>Bacillota</taxon>
        <taxon>Bacilli</taxon>
        <taxon>Bacillales</taxon>
        <taxon>Caryophanaceae</taxon>
        <taxon>Sporosarcina</taxon>
    </lineage>
</organism>
<dbReference type="PANTHER" id="PTHR32182:SF22">
    <property type="entry name" value="ATP-DEPENDENT ENDONUCLEASE, OLD FAMILY-RELATED"/>
    <property type="match status" value="1"/>
</dbReference>
<dbReference type="InterPro" id="IPR026866">
    <property type="entry name" value="CR006_AAA"/>
</dbReference>
<dbReference type="EMBL" id="UGYZ01000002">
    <property type="protein sequence ID" value="SUJ02942.1"/>
    <property type="molecule type" value="Genomic_DNA"/>
</dbReference>
<evidence type="ECO:0000313" key="3">
    <source>
        <dbReference type="Proteomes" id="UP000254519"/>
    </source>
</evidence>